<feature type="transmembrane region" description="Helical" evidence="6">
    <location>
        <begin position="12"/>
        <end position="29"/>
    </location>
</feature>
<dbReference type="NCBIfam" id="NF033808">
    <property type="entry name" value="copper_CopD"/>
    <property type="match status" value="1"/>
</dbReference>
<reference evidence="9" key="1">
    <citation type="submission" date="2018-08" db="EMBL/GenBank/DDBJ databases">
        <title>Genetic basis of copper-tolerance in Australian Pseudomonas syringae pv. tomato.</title>
        <authorList>
            <person name="Griffin K.L."/>
            <person name="Campbell P."/>
            <person name="Gambley C."/>
        </authorList>
    </citation>
    <scope>NUCLEOTIDE SEQUENCE</scope>
    <source>
        <strain evidence="9">BRIP66796</strain>
    </source>
</reference>
<keyword evidence="6" id="KW-0186">Copper</keyword>
<protein>
    <recommendedName>
        <fullName evidence="6">Copper resistance protein D</fullName>
    </recommendedName>
</protein>
<evidence type="ECO:0000256" key="5">
    <source>
        <dbReference type="ARBA" id="ARBA00023136"/>
    </source>
</evidence>
<evidence type="ECO:0000256" key="4">
    <source>
        <dbReference type="ARBA" id="ARBA00022989"/>
    </source>
</evidence>
<feature type="transmembrane region" description="Helical" evidence="6">
    <location>
        <begin position="157"/>
        <end position="177"/>
    </location>
</feature>
<keyword evidence="6" id="KW-0997">Cell inner membrane</keyword>
<dbReference type="PANTHER" id="PTHR34820">
    <property type="entry name" value="INNER MEMBRANE PROTEIN YEBZ"/>
    <property type="match status" value="1"/>
</dbReference>
<evidence type="ECO:0000313" key="9">
    <source>
        <dbReference type="EMBL" id="QBZ81954.1"/>
    </source>
</evidence>
<name>A0A3M4NPJ6_PSEUB</name>
<dbReference type="PANTHER" id="PTHR34820:SF4">
    <property type="entry name" value="INNER MEMBRANE PROTEIN YEBZ"/>
    <property type="match status" value="1"/>
</dbReference>
<keyword evidence="2 6" id="KW-1003">Cell membrane</keyword>
<feature type="transmembrane region" description="Helical" evidence="6">
    <location>
        <begin position="41"/>
        <end position="66"/>
    </location>
</feature>
<dbReference type="Pfam" id="PF05425">
    <property type="entry name" value="CopD"/>
    <property type="match status" value="1"/>
</dbReference>
<feature type="transmembrane region" description="Helical" evidence="6">
    <location>
        <begin position="282"/>
        <end position="301"/>
    </location>
</feature>
<reference evidence="8" key="2">
    <citation type="submission" date="2023-03" db="EMBL/GenBank/DDBJ databases">
        <authorList>
            <person name="Pothier F. J."/>
        </authorList>
    </citation>
    <scope>NUCLEOTIDE SEQUENCE</scope>
    <source>
        <strain evidence="8">DAPP-PG 215</strain>
    </source>
</reference>
<comment type="similarity">
    <text evidence="6">Belongs to the CopD family.</text>
</comment>
<proteinExistence type="inferred from homology"/>
<dbReference type="EMBL" id="MH890505">
    <property type="protein sequence ID" value="QBZ81954.1"/>
    <property type="molecule type" value="Genomic_DNA"/>
</dbReference>
<evidence type="ECO:0000256" key="1">
    <source>
        <dbReference type="ARBA" id="ARBA00004651"/>
    </source>
</evidence>
<dbReference type="GO" id="GO:0046688">
    <property type="term" value="P:response to copper ion"/>
    <property type="evidence" value="ECO:0007669"/>
    <property type="project" value="UniProtKB-UniRule"/>
</dbReference>
<dbReference type="Proteomes" id="UP001177000">
    <property type="component" value="Chromosome"/>
</dbReference>
<dbReference type="AlphaFoldDB" id="A0A3M4NPJ6"/>
<evidence type="ECO:0000256" key="2">
    <source>
        <dbReference type="ARBA" id="ARBA00022475"/>
    </source>
</evidence>
<feature type="transmembrane region" description="Helical" evidence="6">
    <location>
        <begin position="92"/>
        <end position="110"/>
    </location>
</feature>
<dbReference type="InterPro" id="IPR047689">
    <property type="entry name" value="CopD"/>
</dbReference>
<dbReference type="RefSeq" id="WP_010205338.1">
    <property type="nucleotide sequence ID" value="NZ_CP166920.2"/>
</dbReference>
<comment type="function">
    <text evidence="6">Involved in copper resistance.</text>
</comment>
<dbReference type="GO" id="GO:0005886">
    <property type="term" value="C:plasma membrane"/>
    <property type="evidence" value="ECO:0007669"/>
    <property type="project" value="UniProtKB-SubCell"/>
</dbReference>
<accession>A0A3M4NPJ6</accession>
<feature type="transmembrane region" description="Helical" evidence="6">
    <location>
        <begin position="119"/>
        <end position="137"/>
    </location>
</feature>
<gene>
    <name evidence="9" type="primary">copD</name>
    <name evidence="8" type="ORF">DAPPPG215_01320</name>
</gene>
<keyword evidence="4 6" id="KW-1133">Transmembrane helix</keyword>
<organism evidence="9">
    <name type="scientific">Pseudomonas syringae pv. tomato</name>
    <dbReference type="NCBI Taxonomy" id="323"/>
    <lineage>
        <taxon>Bacteria</taxon>
        <taxon>Pseudomonadati</taxon>
        <taxon>Pseudomonadota</taxon>
        <taxon>Gammaproteobacteria</taxon>
        <taxon>Pseudomonadales</taxon>
        <taxon>Pseudomonadaceae</taxon>
        <taxon>Pseudomonas</taxon>
    </lineage>
</organism>
<feature type="transmembrane region" description="Helical" evidence="6">
    <location>
        <begin position="198"/>
        <end position="220"/>
    </location>
</feature>
<keyword evidence="5 6" id="KW-0472">Membrane</keyword>
<dbReference type="EMBL" id="OX458335">
    <property type="protein sequence ID" value="CAI8730731.1"/>
    <property type="molecule type" value="Genomic_DNA"/>
</dbReference>
<keyword evidence="3 6" id="KW-0812">Transmembrane</keyword>
<evidence type="ECO:0000259" key="7">
    <source>
        <dbReference type="Pfam" id="PF05425"/>
    </source>
</evidence>
<feature type="domain" description="Copper resistance protein D" evidence="7">
    <location>
        <begin position="193"/>
        <end position="299"/>
    </location>
</feature>
<feature type="transmembrane region" description="Helical" evidence="6">
    <location>
        <begin position="232"/>
        <end position="253"/>
    </location>
</feature>
<evidence type="ECO:0000313" key="8">
    <source>
        <dbReference type="EMBL" id="CAI8730731.1"/>
    </source>
</evidence>
<evidence type="ECO:0000256" key="6">
    <source>
        <dbReference type="RuleBase" id="RU369037"/>
    </source>
</evidence>
<dbReference type="GO" id="GO:0006825">
    <property type="term" value="P:copper ion transport"/>
    <property type="evidence" value="ECO:0007669"/>
    <property type="project" value="InterPro"/>
</dbReference>
<dbReference type="InterPro" id="IPR008457">
    <property type="entry name" value="Cu-R_CopD_dom"/>
</dbReference>
<comment type="subcellular location">
    <subcellularLocation>
        <location evidence="6">Cell inner membrane</location>
        <topology evidence="6">Multi-pass membrane protein</topology>
    </subcellularLocation>
    <subcellularLocation>
        <location evidence="1">Cell membrane</location>
        <topology evidence="1">Multi-pass membrane protein</topology>
    </subcellularLocation>
</comment>
<dbReference type="InterPro" id="IPR032694">
    <property type="entry name" value="CopC/D"/>
</dbReference>
<sequence>MSDPLNVALRLALYLDLMLLFGLAVFGLYSFRGKERVSGTVLHFGSLLSGAAVIGILLSVATFLVMTKNMSGASNWAELLPHLEMMLSETEIGYSWIARMVSLAVVIIAASQSTRLPSASLWIATVAGSIALATLPWTGHGAMDEGARRFWHFAADILHLLAAGGWIGALAAFALMLSMRGGNPEQLVRVLTRALKGFETAGGFIVGTIILTGVANYLFIVGPIITEVVTSTYGILLLAKIILFAGMLGLATLNRFYLSPSLERSVSGGDYSAAVAALKKSVLLESTCAVVIVCLVAWLGTLSPSIEMAQG</sequence>
<evidence type="ECO:0000256" key="3">
    <source>
        <dbReference type="ARBA" id="ARBA00022692"/>
    </source>
</evidence>